<sequence>MRSQPPIPQGVTGCDTGDDLDVVARQRKNGQLGECLRAASAQLEEHNKKRSIGAASKKSGIFSGVQYFKKPTFLGSLRGDMDD</sequence>
<evidence type="ECO:0000313" key="1">
    <source>
        <dbReference type="EMBL" id="WEW60775.1"/>
    </source>
</evidence>
<dbReference type="EMBL" id="CP120630">
    <property type="protein sequence ID" value="WEW60775.1"/>
    <property type="molecule type" value="Genomic_DNA"/>
</dbReference>
<evidence type="ECO:0000313" key="2">
    <source>
        <dbReference type="Proteomes" id="UP001219355"/>
    </source>
</evidence>
<keyword evidence="2" id="KW-1185">Reference proteome</keyword>
<dbReference type="AlphaFoldDB" id="A0AAF0IKB5"/>
<gene>
    <name evidence="1" type="ORF">PRK78_006263</name>
</gene>
<accession>A0AAF0IKB5</accession>
<proteinExistence type="predicted"/>
<reference evidence="1" key="1">
    <citation type="submission" date="2023-03" db="EMBL/GenBank/DDBJ databases">
        <title>Emydomyces testavorans Genome Sequence.</title>
        <authorList>
            <person name="Hoyer L."/>
        </authorList>
    </citation>
    <scope>NUCLEOTIDE SEQUENCE</scope>
    <source>
        <strain evidence="1">16-2883</strain>
    </source>
</reference>
<protein>
    <submittedName>
        <fullName evidence="1">Uncharacterized protein</fullName>
    </submittedName>
</protein>
<name>A0AAF0IKB5_9EURO</name>
<organism evidence="1 2">
    <name type="scientific">Emydomyces testavorans</name>
    <dbReference type="NCBI Taxonomy" id="2070801"/>
    <lineage>
        <taxon>Eukaryota</taxon>
        <taxon>Fungi</taxon>
        <taxon>Dikarya</taxon>
        <taxon>Ascomycota</taxon>
        <taxon>Pezizomycotina</taxon>
        <taxon>Eurotiomycetes</taxon>
        <taxon>Eurotiomycetidae</taxon>
        <taxon>Onygenales</taxon>
        <taxon>Nannizziopsiaceae</taxon>
        <taxon>Emydomyces</taxon>
    </lineage>
</organism>
<dbReference type="Proteomes" id="UP001219355">
    <property type="component" value="Chromosome 4"/>
</dbReference>